<organism evidence="1 2">
    <name type="scientific">Auriscalpium vulgare</name>
    <dbReference type="NCBI Taxonomy" id="40419"/>
    <lineage>
        <taxon>Eukaryota</taxon>
        <taxon>Fungi</taxon>
        <taxon>Dikarya</taxon>
        <taxon>Basidiomycota</taxon>
        <taxon>Agaricomycotina</taxon>
        <taxon>Agaricomycetes</taxon>
        <taxon>Russulales</taxon>
        <taxon>Auriscalpiaceae</taxon>
        <taxon>Auriscalpium</taxon>
    </lineage>
</organism>
<sequence>MARSSHTRPSTSRAPSSLERHLVCSSSKGTDARQLHGRSLVRRMDTGMASSSSWEDRGPSTVALVRACHPWRTRSRRWTRATCCTRPRHPPDLGVRHSAMAVLRAASCRPRNNATADHDARLFNSYRRDVYCPVEQAAERRRSPSFWRPSLRRASTRTVTLGGAGRADTGHIRLDDMQALGQTTLAYPTVTVAMWWSKPLFVGAPVRFGGLEHHQTRPLGGPGRRETRQIGLRLSIATLQDGWQGSSGQQYSRRRQLLRLERPHFTLEYGIRCATSWGGWIPRVCGRSSMGVDGAAVPRARVTPMPVHKHVPYPEKPAKSNNFGK</sequence>
<reference evidence="1" key="1">
    <citation type="submission" date="2021-02" db="EMBL/GenBank/DDBJ databases">
        <authorList>
            <consortium name="DOE Joint Genome Institute"/>
            <person name="Ahrendt S."/>
            <person name="Looney B.P."/>
            <person name="Miyauchi S."/>
            <person name="Morin E."/>
            <person name="Drula E."/>
            <person name="Courty P.E."/>
            <person name="Chicoki N."/>
            <person name="Fauchery L."/>
            <person name="Kohler A."/>
            <person name="Kuo A."/>
            <person name="Labutti K."/>
            <person name="Pangilinan J."/>
            <person name="Lipzen A."/>
            <person name="Riley R."/>
            <person name="Andreopoulos W."/>
            <person name="He G."/>
            <person name="Johnson J."/>
            <person name="Barry K.W."/>
            <person name="Grigoriev I.V."/>
            <person name="Nagy L."/>
            <person name="Hibbett D."/>
            <person name="Henrissat B."/>
            <person name="Matheny P.B."/>
            <person name="Labbe J."/>
            <person name="Martin F."/>
        </authorList>
    </citation>
    <scope>NUCLEOTIDE SEQUENCE</scope>
    <source>
        <strain evidence="1">FP105234-sp</strain>
    </source>
</reference>
<accession>A0ACB8R8D7</accession>
<comment type="caution">
    <text evidence="1">The sequence shown here is derived from an EMBL/GenBank/DDBJ whole genome shotgun (WGS) entry which is preliminary data.</text>
</comment>
<dbReference type="Proteomes" id="UP000814033">
    <property type="component" value="Unassembled WGS sequence"/>
</dbReference>
<keyword evidence="2" id="KW-1185">Reference proteome</keyword>
<proteinExistence type="predicted"/>
<dbReference type="EMBL" id="MU276223">
    <property type="protein sequence ID" value="KAI0040152.1"/>
    <property type="molecule type" value="Genomic_DNA"/>
</dbReference>
<evidence type="ECO:0000313" key="1">
    <source>
        <dbReference type="EMBL" id="KAI0040152.1"/>
    </source>
</evidence>
<name>A0ACB8R8D7_9AGAM</name>
<reference evidence="1" key="2">
    <citation type="journal article" date="2022" name="New Phytol.">
        <title>Evolutionary transition to the ectomycorrhizal habit in the genomes of a hyperdiverse lineage of mushroom-forming fungi.</title>
        <authorList>
            <person name="Looney B."/>
            <person name="Miyauchi S."/>
            <person name="Morin E."/>
            <person name="Drula E."/>
            <person name="Courty P.E."/>
            <person name="Kohler A."/>
            <person name="Kuo A."/>
            <person name="LaButti K."/>
            <person name="Pangilinan J."/>
            <person name="Lipzen A."/>
            <person name="Riley R."/>
            <person name="Andreopoulos W."/>
            <person name="He G."/>
            <person name="Johnson J."/>
            <person name="Nolan M."/>
            <person name="Tritt A."/>
            <person name="Barry K.W."/>
            <person name="Grigoriev I.V."/>
            <person name="Nagy L.G."/>
            <person name="Hibbett D."/>
            <person name="Henrissat B."/>
            <person name="Matheny P.B."/>
            <person name="Labbe J."/>
            <person name="Martin F.M."/>
        </authorList>
    </citation>
    <scope>NUCLEOTIDE SEQUENCE</scope>
    <source>
        <strain evidence="1">FP105234-sp</strain>
    </source>
</reference>
<gene>
    <name evidence="1" type="ORF">FA95DRAFT_916016</name>
</gene>
<protein>
    <submittedName>
        <fullName evidence="1">Uncharacterized protein</fullName>
    </submittedName>
</protein>
<evidence type="ECO:0000313" key="2">
    <source>
        <dbReference type="Proteomes" id="UP000814033"/>
    </source>
</evidence>